<dbReference type="PANTHER" id="PTHR13437">
    <property type="entry name" value="NUCLEOPORIN P58/P45 NUCLEOPORIN-LIKE PROTEIN 1"/>
    <property type="match status" value="1"/>
</dbReference>
<evidence type="ECO:0000313" key="10">
    <source>
        <dbReference type="Proteomes" id="UP001212997"/>
    </source>
</evidence>
<sequence length="454" mass="48291">MSFGGASSFFQGSAAATAKPTGSIFGTPAAGGSALGSFGTQNQTQPAQSSLFGTQATQSQQQQQPQQQQTSSLFPALGQQPQQSTSSGFLSQSALGQPQQSGQQSVLGSSIFGGSAGTQQQQPVQQQSNLFGGFGGLGSSTAPALNTQGQQSTGFGSLATSTAPSLGAFGAANQSTNTNPLFGNRQLSQQPTQPSFGGFGAGNAAAGSLFNKQPSQQQFGTMSTAQSPVVPPLTKSTKFNDLPDQVKKVFEDIDAHIQGRIQISKDLKQRKVGDEATKGQDLIRGVHKDLLNTISVLQTDVRQTKDIKSKVDQSVQDTIVATHIVDGFRNPQQSGTYLKDHANFPLEFYNRVTEEMRERLEWCKNVIEAIERKLSSAVTHTHYTPQTITSTLGAQHSSFVALANKTAALDAELQKIKTLYTQLWRAKTGSMRDPFNELDRGSGKEFGMESLSGK</sequence>
<evidence type="ECO:0000256" key="6">
    <source>
        <dbReference type="ARBA" id="ARBA00023132"/>
    </source>
</evidence>
<keyword evidence="10" id="KW-1185">Reference proteome</keyword>
<evidence type="ECO:0000313" key="9">
    <source>
        <dbReference type="EMBL" id="KAJ3491770.1"/>
    </source>
</evidence>
<evidence type="ECO:0000256" key="4">
    <source>
        <dbReference type="ARBA" id="ARBA00022927"/>
    </source>
</evidence>
<dbReference type="EMBL" id="JANAWD010000007">
    <property type="protein sequence ID" value="KAJ3491770.1"/>
    <property type="molecule type" value="Genomic_DNA"/>
</dbReference>
<feature type="region of interest" description="Disordered" evidence="8">
    <location>
        <begin position="434"/>
        <end position="454"/>
    </location>
</feature>
<dbReference type="AlphaFoldDB" id="A0AAD5VER8"/>
<dbReference type="InterPro" id="IPR024882">
    <property type="entry name" value="NUP58/p45/49"/>
</dbReference>
<evidence type="ECO:0000256" key="8">
    <source>
        <dbReference type="SAM" id="MobiDB-lite"/>
    </source>
</evidence>
<feature type="compositionally biased region" description="Polar residues" evidence="8">
    <location>
        <begin position="172"/>
        <end position="195"/>
    </location>
</feature>
<feature type="region of interest" description="Disordered" evidence="8">
    <location>
        <begin position="1"/>
        <end position="123"/>
    </location>
</feature>
<keyword evidence="3" id="KW-0509">mRNA transport</keyword>
<organism evidence="9 10">
    <name type="scientific">Meripilus lineatus</name>
    <dbReference type="NCBI Taxonomy" id="2056292"/>
    <lineage>
        <taxon>Eukaryota</taxon>
        <taxon>Fungi</taxon>
        <taxon>Dikarya</taxon>
        <taxon>Basidiomycota</taxon>
        <taxon>Agaricomycotina</taxon>
        <taxon>Agaricomycetes</taxon>
        <taxon>Polyporales</taxon>
        <taxon>Meripilaceae</taxon>
        <taxon>Meripilus</taxon>
    </lineage>
</organism>
<protein>
    <recommendedName>
        <fullName evidence="11">Nucleoporin nup45</fullName>
    </recommendedName>
</protein>
<feature type="compositionally biased region" description="Basic and acidic residues" evidence="8">
    <location>
        <begin position="434"/>
        <end position="447"/>
    </location>
</feature>
<dbReference type="Gene3D" id="6.10.140.1350">
    <property type="match status" value="1"/>
</dbReference>
<accession>A0AAD5VER8</accession>
<keyword evidence="6" id="KW-0906">Nuclear pore complex</keyword>
<gene>
    <name evidence="9" type="ORF">NLI96_g471</name>
</gene>
<keyword evidence="2" id="KW-0813">Transport</keyword>
<comment type="subcellular location">
    <subcellularLocation>
        <location evidence="1">Nucleus</location>
        <location evidence="1">Nuclear pore complex</location>
    </subcellularLocation>
</comment>
<keyword evidence="5" id="KW-0811">Translocation</keyword>
<keyword evidence="7" id="KW-0539">Nucleus</keyword>
<proteinExistence type="predicted"/>
<dbReference type="GO" id="GO:0017056">
    <property type="term" value="F:structural constituent of nuclear pore"/>
    <property type="evidence" value="ECO:0007669"/>
    <property type="project" value="InterPro"/>
</dbReference>
<dbReference type="Proteomes" id="UP001212997">
    <property type="component" value="Unassembled WGS sequence"/>
</dbReference>
<evidence type="ECO:0008006" key="11">
    <source>
        <dbReference type="Google" id="ProtNLM"/>
    </source>
</evidence>
<feature type="region of interest" description="Disordered" evidence="8">
    <location>
        <begin position="169"/>
        <end position="203"/>
    </location>
</feature>
<evidence type="ECO:0000256" key="1">
    <source>
        <dbReference type="ARBA" id="ARBA00004567"/>
    </source>
</evidence>
<comment type="caution">
    <text evidence="9">The sequence shown here is derived from an EMBL/GenBank/DDBJ whole genome shotgun (WGS) entry which is preliminary data.</text>
</comment>
<reference evidence="9" key="1">
    <citation type="submission" date="2022-07" db="EMBL/GenBank/DDBJ databases">
        <title>Genome Sequence of Physisporinus lineatus.</title>
        <authorList>
            <person name="Buettner E."/>
        </authorList>
    </citation>
    <scope>NUCLEOTIDE SEQUENCE</scope>
    <source>
        <strain evidence="9">VT162</strain>
    </source>
</reference>
<feature type="compositionally biased region" description="Polar residues" evidence="8">
    <location>
        <begin position="38"/>
        <end position="53"/>
    </location>
</feature>
<feature type="compositionally biased region" description="Low complexity" evidence="8">
    <location>
        <begin position="54"/>
        <end position="72"/>
    </location>
</feature>
<feature type="compositionally biased region" description="Low complexity" evidence="8">
    <location>
        <begin position="1"/>
        <end position="16"/>
    </location>
</feature>
<evidence type="ECO:0000256" key="2">
    <source>
        <dbReference type="ARBA" id="ARBA00022448"/>
    </source>
</evidence>
<feature type="compositionally biased region" description="Low complexity" evidence="8">
    <location>
        <begin position="90"/>
        <end position="110"/>
    </location>
</feature>
<evidence type="ECO:0000256" key="7">
    <source>
        <dbReference type="ARBA" id="ARBA00023242"/>
    </source>
</evidence>
<dbReference type="GO" id="GO:0005643">
    <property type="term" value="C:nuclear pore"/>
    <property type="evidence" value="ECO:0007669"/>
    <property type="project" value="UniProtKB-SubCell"/>
</dbReference>
<evidence type="ECO:0000256" key="5">
    <source>
        <dbReference type="ARBA" id="ARBA00023010"/>
    </source>
</evidence>
<name>A0AAD5VER8_9APHY</name>
<keyword evidence="4" id="KW-0653">Protein transport</keyword>
<feature type="compositionally biased region" description="Polar residues" evidence="8">
    <location>
        <begin position="79"/>
        <end position="89"/>
    </location>
</feature>
<dbReference type="GO" id="GO:0008139">
    <property type="term" value="F:nuclear localization sequence binding"/>
    <property type="evidence" value="ECO:0007669"/>
    <property type="project" value="InterPro"/>
</dbReference>
<evidence type="ECO:0000256" key="3">
    <source>
        <dbReference type="ARBA" id="ARBA00022816"/>
    </source>
</evidence>
<dbReference type="GO" id="GO:0051028">
    <property type="term" value="P:mRNA transport"/>
    <property type="evidence" value="ECO:0007669"/>
    <property type="project" value="UniProtKB-KW"/>
</dbReference>
<dbReference type="PANTHER" id="PTHR13437:SF2">
    <property type="entry name" value="NUCLEOPORIN P58_P45"/>
    <property type="match status" value="1"/>
</dbReference>
<dbReference type="GO" id="GO:0015031">
    <property type="term" value="P:protein transport"/>
    <property type="evidence" value="ECO:0007669"/>
    <property type="project" value="UniProtKB-KW"/>
</dbReference>